<feature type="compositionally biased region" description="Low complexity" evidence="1">
    <location>
        <begin position="96"/>
        <end position="114"/>
    </location>
</feature>
<dbReference type="GeneID" id="68100181"/>
<name>A0AA88GGP4_NAELO</name>
<feature type="compositionally biased region" description="Low complexity" evidence="1">
    <location>
        <begin position="273"/>
        <end position="282"/>
    </location>
</feature>
<comment type="caution">
    <text evidence="2">The sequence shown here is derived from an EMBL/GenBank/DDBJ whole genome shotgun (WGS) entry which is preliminary data.</text>
</comment>
<feature type="region of interest" description="Disordered" evidence="1">
    <location>
        <begin position="85"/>
        <end position="114"/>
    </location>
</feature>
<feature type="region of interest" description="Disordered" evidence="1">
    <location>
        <begin position="1"/>
        <end position="26"/>
    </location>
</feature>
<feature type="region of interest" description="Disordered" evidence="1">
    <location>
        <begin position="357"/>
        <end position="390"/>
    </location>
</feature>
<proteinExistence type="predicted"/>
<organism evidence="2 3">
    <name type="scientific">Naegleria lovaniensis</name>
    <name type="common">Amoeba</name>
    <dbReference type="NCBI Taxonomy" id="51637"/>
    <lineage>
        <taxon>Eukaryota</taxon>
        <taxon>Discoba</taxon>
        <taxon>Heterolobosea</taxon>
        <taxon>Tetramitia</taxon>
        <taxon>Eutetramitia</taxon>
        <taxon>Vahlkampfiidae</taxon>
        <taxon>Naegleria</taxon>
    </lineage>
</organism>
<keyword evidence="3" id="KW-1185">Reference proteome</keyword>
<feature type="region of interest" description="Disordered" evidence="1">
    <location>
        <begin position="271"/>
        <end position="334"/>
    </location>
</feature>
<protein>
    <submittedName>
        <fullName evidence="2">Uncharacterized protein</fullName>
    </submittedName>
</protein>
<sequence length="390" mass="43474">MSKKLKELQERELQTKQMEEHQKQEYKRKIKELQKKVREEELNMLMRMQERLQNETAERQNEIANEIDQFMKTQKENYEKQLKAFSKGGGAGGGNTSMTPPTTSTSTSTGSTSSANLLSTDFSSLATISKPSASQLKLQAIFQVKTFDDISFKPIGIDVWKCGGFLHCYFIIERGILKVPTRKNANTITFKNNPEEYLKMNPKVPPPPGYIPPPPPVTASTPIVNTGGVFKMNITRKETSSLDKFEKASSGSGGSSGVIDLKDILAQKSKLKAATPNTATTNKSEPSTPIGMSNTLFTSLQMRRKQMAADSDDDDDTDEHNSTTLKHDTKQTNPMMAMLLSRIERLKREQKEILDEEAWEEEFGTSASKNKFQGGGAESSDTSTSEDSDW</sequence>
<accession>A0AA88GGP4</accession>
<evidence type="ECO:0000313" key="3">
    <source>
        <dbReference type="Proteomes" id="UP000816034"/>
    </source>
</evidence>
<feature type="compositionally biased region" description="Basic and acidic residues" evidence="1">
    <location>
        <begin position="319"/>
        <end position="330"/>
    </location>
</feature>
<gene>
    <name evidence="2" type="ORF">C9374_007727</name>
</gene>
<reference evidence="2 3" key="1">
    <citation type="journal article" date="2018" name="BMC Genomics">
        <title>The genome of Naegleria lovaniensis, the basis for a comparative approach to unravel pathogenicity factors of the human pathogenic amoeba N. fowleri.</title>
        <authorList>
            <person name="Liechti N."/>
            <person name="Schurch N."/>
            <person name="Bruggmann R."/>
            <person name="Wittwer M."/>
        </authorList>
    </citation>
    <scope>NUCLEOTIDE SEQUENCE [LARGE SCALE GENOMIC DNA]</scope>
    <source>
        <strain evidence="2 3">ATCC 30569</strain>
    </source>
</reference>
<evidence type="ECO:0000256" key="1">
    <source>
        <dbReference type="SAM" id="MobiDB-lite"/>
    </source>
</evidence>
<dbReference type="AlphaFoldDB" id="A0AA88GGP4"/>
<dbReference type="EMBL" id="PYSW02000030">
    <property type="protein sequence ID" value="KAG2379089.1"/>
    <property type="molecule type" value="Genomic_DNA"/>
</dbReference>
<dbReference type="Proteomes" id="UP000816034">
    <property type="component" value="Unassembled WGS sequence"/>
</dbReference>
<evidence type="ECO:0000313" key="2">
    <source>
        <dbReference type="EMBL" id="KAG2379089.1"/>
    </source>
</evidence>
<feature type="compositionally biased region" description="Polar residues" evidence="1">
    <location>
        <begin position="283"/>
        <end position="301"/>
    </location>
</feature>
<dbReference type="RefSeq" id="XP_044546351.1">
    <property type="nucleotide sequence ID" value="XM_044697724.1"/>
</dbReference>